<evidence type="ECO:0000313" key="3">
    <source>
        <dbReference type="Proteomes" id="UP000479043"/>
    </source>
</evidence>
<name>A0A6L8LDJ7_9RHOB</name>
<dbReference type="SUPFAM" id="SSF51120">
    <property type="entry name" value="beta-Roll"/>
    <property type="match status" value="1"/>
</dbReference>
<feature type="region of interest" description="Disordered" evidence="1">
    <location>
        <begin position="72"/>
        <end position="145"/>
    </location>
</feature>
<accession>A0A6L8LDJ7</accession>
<dbReference type="Pfam" id="PF00353">
    <property type="entry name" value="HemolysinCabind"/>
    <property type="match status" value="2"/>
</dbReference>
<evidence type="ECO:0000313" key="2">
    <source>
        <dbReference type="EMBL" id="MYM54018.1"/>
    </source>
</evidence>
<dbReference type="PRINTS" id="PR00313">
    <property type="entry name" value="CABNDNGRPT"/>
</dbReference>
<feature type="non-terminal residue" evidence="2">
    <location>
        <position position="145"/>
    </location>
</feature>
<evidence type="ECO:0000256" key="1">
    <source>
        <dbReference type="SAM" id="MobiDB-lite"/>
    </source>
</evidence>
<organism evidence="2 3">
    <name type="scientific">Thalassovita mangrovi</name>
    <dbReference type="NCBI Taxonomy" id="2692236"/>
    <lineage>
        <taxon>Bacteria</taxon>
        <taxon>Pseudomonadati</taxon>
        <taxon>Pseudomonadota</taxon>
        <taxon>Alphaproteobacteria</taxon>
        <taxon>Rhodobacterales</taxon>
        <taxon>Roseobacteraceae</taxon>
        <taxon>Thalassovita</taxon>
    </lineage>
</organism>
<proteinExistence type="predicted"/>
<dbReference type="InterPro" id="IPR001343">
    <property type="entry name" value="Hemolysn_Ca-bd"/>
</dbReference>
<dbReference type="EMBL" id="WWEN01000002">
    <property type="protein sequence ID" value="MYM54018.1"/>
    <property type="molecule type" value="Genomic_DNA"/>
</dbReference>
<reference evidence="2 3" key="1">
    <citation type="submission" date="2020-01" db="EMBL/GenBank/DDBJ databases">
        <authorList>
            <person name="Chen S."/>
        </authorList>
    </citation>
    <scope>NUCLEOTIDE SEQUENCE [LARGE SCALE GENOMIC DNA]</scope>
    <source>
        <strain evidence="2 3">GS-10</strain>
    </source>
</reference>
<gene>
    <name evidence="2" type="ORF">GR167_01780</name>
</gene>
<dbReference type="Proteomes" id="UP000479043">
    <property type="component" value="Unassembled WGS sequence"/>
</dbReference>
<keyword evidence="3" id="KW-1185">Reference proteome</keyword>
<protein>
    <submittedName>
        <fullName evidence="2">Type I secretion protein</fullName>
    </submittedName>
</protein>
<dbReference type="InterPro" id="IPR011049">
    <property type="entry name" value="Serralysin-like_metalloprot_C"/>
</dbReference>
<sequence>MLVSSDAGAPVLGALFIAPGTDANDSYGALVLDNHSDTDLDGDGVIAAGTAEVGNGAFNTGYSDTAYAPPLAGDQVVEGGDGDDFIDPYYTGDPEGDRIDNNDAADGSNDDVVRAGAGDDTVLAGDGNDYIDGGSGHDQLEGGDG</sequence>
<dbReference type="AlphaFoldDB" id="A0A6L8LDJ7"/>
<dbReference type="GO" id="GO:0005509">
    <property type="term" value="F:calcium ion binding"/>
    <property type="evidence" value="ECO:0007669"/>
    <property type="project" value="InterPro"/>
</dbReference>
<comment type="caution">
    <text evidence="2">The sequence shown here is derived from an EMBL/GenBank/DDBJ whole genome shotgun (WGS) entry which is preliminary data.</text>
</comment>